<name>A0A3P7L0B8_DIBLA</name>
<dbReference type="Proteomes" id="UP000281553">
    <property type="component" value="Unassembled WGS sequence"/>
</dbReference>
<dbReference type="AlphaFoldDB" id="A0A3P7L0B8"/>
<dbReference type="PROSITE" id="PS50055">
    <property type="entry name" value="TYR_PHOSPHATASE_PTP"/>
    <property type="match status" value="1"/>
</dbReference>
<dbReference type="Gene3D" id="3.90.190.10">
    <property type="entry name" value="Protein tyrosine phosphatase superfamily"/>
    <property type="match status" value="1"/>
</dbReference>
<organism evidence="2 3">
    <name type="scientific">Dibothriocephalus latus</name>
    <name type="common">Fish tapeworm</name>
    <name type="synonym">Diphyllobothrium latum</name>
    <dbReference type="NCBI Taxonomy" id="60516"/>
    <lineage>
        <taxon>Eukaryota</taxon>
        <taxon>Metazoa</taxon>
        <taxon>Spiralia</taxon>
        <taxon>Lophotrochozoa</taxon>
        <taxon>Platyhelminthes</taxon>
        <taxon>Cestoda</taxon>
        <taxon>Eucestoda</taxon>
        <taxon>Diphyllobothriidea</taxon>
        <taxon>Diphyllobothriidae</taxon>
        <taxon>Dibothriocephalus</taxon>
    </lineage>
</organism>
<dbReference type="OrthoDB" id="6274266at2759"/>
<evidence type="ECO:0000259" key="1">
    <source>
        <dbReference type="PROSITE" id="PS50055"/>
    </source>
</evidence>
<dbReference type="PANTHER" id="PTHR19134">
    <property type="entry name" value="RECEPTOR-TYPE TYROSINE-PROTEIN PHOSPHATASE"/>
    <property type="match status" value="1"/>
</dbReference>
<evidence type="ECO:0000313" key="3">
    <source>
        <dbReference type="Proteomes" id="UP000281553"/>
    </source>
</evidence>
<dbReference type="EMBL" id="UYRU01048493">
    <property type="protein sequence ID" value="VDN10114.1"/>
    <property type="molecule type" value="Genomic_DNA"/>
</dbReference>
<dbReference type="PANTHER" id="PTHR19134:SF540">
    <property type="entry name" value="TYROSINE-PROTEIN PHOSPHATASE 99A"/>
    <property type="match status" value="1"/>
</dbReference>
<sequence>MQKNRYSNVFAYPVLLLECKGMEVDVGFHRPKAYIAAQGPMSSTFDDFWQMIWDENCSIIVMISNFVERGKRKCDQYWPSEGQQSYGTISVRMLSETFLACYVIRVFDVKNQKCKKVPLIELLLMPLLNTPTLRSPVSGLRAFQQKLDIR</sequence>
<dbReference type="Pfam" id="PF00102">
    <property type="entry name" value="Y_phosphatase"/>
    <property type="match status" value="1"/>
</dbReference>
<dbReference type="SUPFAM" id="SSF52799">
    <property type="entry name" value="(Phosphotyrosine protein) phosphatases II"/>
    <property type="match status" value="1"/>
</dbReference>
<evidence type="ECO:0000313" key="2">
    <source>
        <dbReference type="EMBL" id="VDN10114.1"/>
    </source>
</evidence>
<dbReference type="InterPro" id="IPR029021">
    <property type="entry name" value="Prot-tyrosine_phosphatase-like"/>
</dbReference>
<dbReference type="GO" id="GO:0004725">
    <property type="term" value="F:protein tyrosine phosphatase activity"/>
    <property type="evidence" value="ECO:0007669"/>
    <property type="project" value="InterPro"/>
</dbReference>
<accession>A0A3P7L0B8</accession>
<dbReference type="SMART" id="SM00194">
    <property type="entry name" value="PTPc"/>
    <property type="match status" value="1"/>
</dbReference>
<keyword evidence="3" id="KW-1185">Reference proteome</keyword>
<reference evidence="2 3" key="1">
    <citation type="submission" date="2018-11" db="EMBL/GenBank/DDBJ databases">
        <authorList>
            <consortium name="Pathogen Informatics"/>
        </authorList>
    </citation>
    <scope>NUCLEOTIDE SEQUENCE [LARGE SCALE GENOMIC DNA]</scope>
</reference>
<proteinExistence type="predicted"/>
<dbReference type="InterPro" id="IPR000242">
    <property type="entry name" value="PTP_cat"/>
</dbReference>
<protein>
    <recommendedName>
        <fullName evidence="1">Tyrosine-protein phosphatase domain-containing protein</fullName>
    </recommendedName>
</protein>
<gene>
    <name evidence="2" type="ORF">DILT_LOCUS5945</name>
</gene>
<dbReference type="InterPro" id="IPR050348">
    <property type="entry name" value="Protein-Tyr_Phosphatase"/>
</dbReference>
<feature type="domain" description="Tyrosine-protein phosphatase" evidence="1">
    <location>
        <begin position="1"/>
        <end position="150"/>
    </location>
</feature>